<dbReference type="STRING" id="211114.SAMN04489726_6010"/>
<sequence>MTGVLDWSGLRDAYGPATEVPALLDALTGADEDGRQSAINDLYGRLLHQDTLSDATPHVVPLLAELLPRPGLDPEIRAHLTFFVAGIANTTSAFSENGTEIVCASYDEAGAETDIPETVLAARAAVAAVAPALFEHLTLDRDAAGMIALATVAPDAVSPLHVEEFAKIATEGGDLGAAAWIAVALLRGEDVDAEELRDRVSGNPDVLDMVEWNLADAPMEIVARSAAFELAASAAFPDGFGPDGFGSDDE</sequence>
<keyword evidence="2" id="KW-1185">Reference proteome</keyword>
<evidence type="ECO:0008006" key="3">
    <source>
        <dbReference type="Google" id="ProtNLM"/>
    </source>
</evidence>
<organism evidence="1 2">
    <name type="scientific">Allokutzneria albata</name>
    <name type="common">Kibdelosporangium albatum</name>
    <dbReference type="NCBI Taxonomy" id="211114"/>
    <lineage>
        <taxon>Bacteria</taxon>
        <taxon>Bacillati</taxon>
        <taxon>Actinomycetota</taxon>
        <taxon>Actinomycetes</taxon>
        <taxon>Pseudonocardiales</taxon>
        <taxon>Pseudonocardiaceae</taxon>
        <taxon>Allokutzneria</taxon>
    </lineage>
</organism>
<evidence type="ECO:0000313" key="1">
    <source>
        <dbReference type="EMBL" id="SDN31476.1"/>
    </source>
</evidence>
<proteinExistence type="predicted"/>
<dbReference type="OrthoDB" id="292843at2"/>
<dbReference type="EMBL" id="LT629701">
    <property type="protein sequence ID" value="SDN31476.1"/>
    <property type="molecule type" value="Genomic_DNA"/>
</dbReference>
<reference evidence="1 2" key="1">
    <citation type="submission" date="2016-10" db="EMBL/GenBank/DDBJ databases">
        <authorList>
            <person name="de Groot N.N."/>
        </authorList>
    </citation>
    <scope>NUCLEOTIDE SEQUENCE [LARGE SCALE GENOMIC DNA]</scope>
    <source>
        <strain evidence="1 2">DSM 44149</strain>
    </source>
</reference>
<accession>A0A1H0AFB0</accession>
<dbReference type="AlphaFoldDB" id="A0A1H0AFB0"/>
<evidence type="ECO:0000313" key="2">
    <source>
        <dbReference type="Proteomes" id="UP000183376"/>
    </source>
</evidence>
<dbReference type="Proteomes" id="UP000183376">
    <property type="component" value="Chromosome I"/>
</dbReference>
<name>A0A1H0AFB0_ALLAB</name>
<dbReference type="RefSeq" id="WP_030428114.1">
    <property type="nucleotide sequence ID" value="NZ_JOEF01000003.1"/>
</dbReference>
<protein>
    <recommendedName>
        <fullName evidence="3">HEAT repeat-containing protein</fullName>
    </recommendedName>
</protein>
<gene>
    <name evidence="1" type="ORF">SAMN04489726_6010</name>
</gene>
<dbReference type="eggNOG" id="COG1413">
    <property type="taxonomic scope" value="Bacteria"/>
</dbReference>